<keyword evidence="18" id="KW-1185">Reference proteome</keyword>
<evidence type="ECO:0000256" key="8">
    <source>
        <dbReference type="ARBA" id="ARBA00023004"/>
    </source>
</evidence>
<evidence type="ECO:0000259" key="16">
    <source>
        <dbReference type="PROSITE" id="PS50206"/>
    </source>
</evidence>
<evidence type="ECO:0000256" key="13">
    <source>
        <dbReference type="ARBA" id="ARBA00023237"/>
    </source>
</evidence>
<organism evidence="17 18">
    <name type="scientific">Halotalea alkalilenta</name>
    <dbReference type="NCBI Taxonomy" id="376489"/>
    <lineage>
        <taxon>Bacteria</taxon>
        <taxon>Pseudomonadati</taxon>
        <taxon>Pseudomonadota</taxon>
        <taxon>Gammaproteobacteria</taxon>
        <taxon>Oceanospirillales</taxon>
        <taxon>Halomonadaceae</taxon>
        <taxon>Halotalea</taxon>
    </lineage>
</organism>
<dbReference type="InterPro" id="IPR036942">
    <property type="entry name" value="Beta-barrel_TonB_sf"/>
</dbReference>
<evidence type="ECO:0000256" key="9">
    <source>
        <dbReference type="ARBA" id="ARBA00023065"/>
    </source>
</evidence>
<dbReference type="InterPro" id="IPR039426">
    <property type="entry name" value="TonB-dep_rcpt-like"/>
</dbReference>
<evidence type="ECO:0000256" key="1">
    <source>
        <dbReference type="ARBA" id="ARBA00004571"/>
    </source>
</evidence>
<evidence type="ECO:0000256" key="11">
    <source>
        <dbReference type="ARBA" id="ARBA00023136"/>
    </source>
</evidence>
<dbReference type="NCBIfam" id="TIGR01783">
    <property type="entry name" value="TonB-siderophor"/>
    <property type="match status" value="1"/>
</dbReference>
<dbReference type="GO" id="GO:0038023">
    <property type="term" value="F:signaling receptor activity"/>
    <property type="evidence" value="ECO:0007669"/>
    <property type="project" value="InterPro"/>
</dbReference>
<evidence type="ECO:0000313" key="17">
    <source>
        <dbReference type="EMBL" id="ANF59475.1"/>
    </source>
</evidence>
<feature type="domain" description="Rhodanese" evidence="16">
    <location>
        <begin position="61"/>
        <end position="97"/>
    </location>
</feature>
<evidence type="ECO:0000256" key="4">
    <source>
        <dbReference type="ARBA" id="ARBA00022452"/>
    </source>
</evidence>
<sequence>MDPVVVVSTALRINAPLVETPRSASVVDRQELDTRNVQSLDESLRYRSGVLSAPYGNDNDADWLFVRGFEASTYLDDTRLYRDGYYAWTLEPFGLERVEVLKGPASMLYGEGYPGGVVNAISKRPTAERQGLFELQAGNRDHRQIGIDSSGPLTRAGDVRYRLVGLYKERDGELNGTDSERYYFAPSLEIDVSEDTTLTLLGSIKHDDAVPTNGFFMPYGTLVDTPYGKVDRRTNLGEPGYDRNRHTQTSLGYQLEHRFNDTWSYTQNLRWSRLDLDLRSTYANYIDPTNDRNVVRGLTYRDGTTDSYALDNRFVGHWRSGRFDNTLLLGLDVQRHEYSGNEFDSFNSAAGSFGEPLDMFSPVYGRYQPIDPNEIDYREIDKTQGGAYAQHRLKIDDKWIFLGSVRYDRVKTENANRTSGETLERTDNNTSWSGGVMYLADNGLAPYVSYAESFEVLTTYDPATGGLYRPLEGEQWEAGLKYTPPGFDGYLSAAVFDLTQRNSLVTNPDTFVQTQAGEVQSTGLELEGQAQLTEGLTLTASYTYTDATTDETGGQGTQRAGIIPRHIASAWLDYDFNQGPLTGLSLGAGVRYVGTSTDDPRYDTPKVPSYTLVDAMASYDVDENWRLQLNVNNLTDEDYISACNYWCYYGESRSVIGSVAYRW</sequence>
<dbReference type="Gene3D" id="2.170.130.10">
    <property type="entry name" value="TonB-dependent receptor, plug domain"/>
    <property type="match status" value="1"/>
</dbReference>
<keyword evidence="10 15" id="KW-0798">TonB box</keyword>
<evidence type="ECO:0000256" key="3">
    <source>
        <dbReference type="ARBA" id="ARBA00022448"/>
    </source>
</evidence>
<keyword evidence="11 14" id="KW-0472">Membrane</keyword>
<keyword evidence="8" id="KW-0408">Iron</keyword>
<dbReference type="PANTHER" id="PTHR32552:SF68">
    <property type="entry name" value="FERRICHROME OUTER MEMBRANE TRANSPORTER_PHAGE RECEPTOR"/>
    <property type="match status" value="1"/>
</dbReference>
<dbReference type="InterPro" id="IPR037066">
    <property type="entry name" value="Plug_dom_sf"/>
</dbReference>
<comment type="similarity">
    <text evidence="2 14 15">Belongs to the TonB-dependent receptor family.</text>
</comment>
<dbReference type="Pfam" id="PF00593">
    <property type="entry name" value="TonB_dep_Rec_b-barrel"/>
    <property type="match status" value="1"/>
</dbReference>
<evidence type="ECO:0000256" key="2">
    <source>
        <dbReference type="ARBA" id="ARBA00009810"/>
    </source>
</evidence>
<keyword evidence="4 14" id="KW-1134">Transmembrane beta strand</keyword>
<dbReference type="PROSITE" id="PS52016">
    <property type="entry name" value="TONB_DEPENDENT_REC_3"/>
    <property type="match status" value="1"/>
</dbReference>
<evidence type="ECO:0000313" key="18">
    <source>
        <dbReference type="Proteomes" id="UP000077875"/>
    </source>
</evidence>
<gene>
    <name evidence="17" type="ORF">A5892_03830</name>
</gene>
<dbReference type="CDD" id="cd01347">
    <property type="entry name" value="ligand_gated_channel"/>
    <property type="match status" value="1"/>
</dbReference>
<dbReference type="SUPFAM" id="SSF56935">
    <property type="entry name" value="Porins"/>
    <property type="match status" value="1"/>
</dbReference>
<proteinExistence type="inferred from homology"/>
<evidence type="ECO:0000256" key="7">
    <source>
        <dbReference type="ARBA" id="ARBA00022729"/>
    </source>
</evidence>
<comment type="subcellular location">
    <subcellularLocation>
        <location evidence="1 14">Cell outer membrane</location>
        <topology evidence="1 14">Multi-pass membrane protein</topology>
    </subcellularLocation>
</comment>
<keyword evidence="5" id="KW-0410">Iron transport</keyword>
<dbReference type="Proteomes" id="UP000077875">
    <property type="component" value="Chromosome"/>
</dbReference>
<evidence type="ECO:0000256" key="15">
    <source>
        <dbReference type="RuleBase" id="RU003357"/>
    </source>
</evidence>
<reference evidence="17 18" key="1">
    <citation type="submission" date="2016-04" db="EMBL/GenBank/DDBJ databases">
        <title>Complete Genome Sequence of Halotalea alkalilenta IHB B 13600.</title>
        <authorList>
            <person name="Swarnkar M.K."/>
            <person name="Sharma A."/>
            <person name="Kaushal K."/>
            <person name="Soni R."/>
            <person name="Rana S."/>
            <person name="Singh A.K."/>
            <person name="Gulati A."/>
        </authorList>
    </citation>
    <scope>NUCLEOTIDE SEQUENCE [LARGE SCALE GENOMIC DNA]</scope>
    <source>
        <strain evidence="17 18">IHB B 13600</strain>
    </source>
</reference>
<dbReference type="PROSITE" id="PS50206">
    <property type="entry name" value="RHODANESE_3"/>
    <property type="match status" value="1"/>
</dbReference>
<keyword evidence="6 14" id="KW-0812">Transmembrane</keyword>
<dbReference type="GO" id="GO:0015344">
    <property type="term" value="F:siderophore uptake transmembrane transporter activity"/>
    <property type="evidence" value="ECO:0007669"/>
    <property type="project" value="TreeGrafter"/>
</dbReference>
<evidence type="ECO:0000256" key="12">
    <source>
        <dbReference type="ARBA" id="ARBA00023170"/>
    </source>
</evidence>
<dbReference type="InterPro" id="IPR010105">
    <property type="entry name" value="TonB_sidphr_rcpt"/>
</dbReference>
<dbReference type="PANTHER" id="PTHR32552">
    <property type="entry name" value="FERRICHROME IRON RECEPTOR-RELATED"/>
    <property type="match status" value="1"/>
</dbReference>
<protein>
    <submittedName>
        <fullName evidence="17">Ligand-gated channel</fullName>
    </submittedName>
</protein>
<dbReference type="GO" id="GO:0015891">
    <property type="term" value="P:siderophore transport"/>
    <property type="evidence" value="ECO:0007669"/>
    <property type="project" value="InterPro"/>
</dbReference>
<keyword evidence="12" id="KW-0675">Receptor</keyword>
<evidence type="ECO:0000256" key="5">
    <source>
        <dbReference type="ARBA" id="ARBA00022496"/>
    </source>
</evidence>
<keyword evidence="9" id="KW-0406">Ion transport</keyword>
<keyword evidence="13 14" id="KW-0998">Cell outer membrane</keyword>
<keyword evidence="7" id="KW-0732">Signal</keyword>
<dbReference type="EMBL" id="CP015243">
    <property type="protein sequence ID" value="ANF59475.1"/>
    <property type="molecule type" value="Genomic_DNA"/>
</dbReference>
<dbReference type="Gene3D" id="2.40.170.20">
    <property type="entry name" value="TonB-dependent receptor, beta-barrel domain"/>
    <property type="match status" value="1"/>
</dbReference>
<evidence type="ECO:0000256" key="6">
    <source>
        <dbReference type="ARBA" id="ARBA00022692"/>
    </source>
</evidence>
<dbReference type="InterPro" id="IPR001763">
    <property type="entry name" value="Rhodanese-like_dom"/>
</dbReference>
<evidence type="ECO:0000256" key="14">
    <source>
        <dbReference type="PROSITE-ProRule" id="PRU01360"/>
    </source>
</evidence>
<dbReference type="InterPro" id="IPR012910">
    <property type="entry name" value="Plug_dom"/>
</dbReference>
<evidence type="ECO:0000256" key="10">
    <source>
        <dbReference type="ARBA" id="ARBA00023077"/>
    </source>
</evidence>
<dbReference type="GO" id="GO:0009279">
    <property type="term" value="C:cell outer membrane"/>
    <property type="evidence" value="ECO:0007669"/>
    <property type="project" value="UniProtKB-SubCell"/>
</dbReference>
<dbReference type="AlphaFoldDB" id="A0A172YKG4"/>
<name>A0A172YKG4_9GAMM</name>
<dbReference type="InterPro" id="IPR000531">
    <property type="entry name" value="Beta-barrel_TonB"/>
</dbReference>
<dbReference type="STRING" id="376489.A5892_03830"/>
<dbReference type="Pfam" id="PF07715">
    <property type="entry name" value="Plug"/>
    <property type="match status" value="1"/>
</dbReference>
<keyword evidence="3 14" id="KW-0813">Transport</keyword>
<dbReference type="KEGG" id="haa:A5892_03830"/>
<accession>A0A172YKG4</accession>